<evidence type="ECO:0000256" key="1">
    <source>
        <dbReference type="ARBA" id="ARBA00022676"/>
    </source>
</evidence>
<dbReference type="PANTHER" id="PTHR22916">
    <property type="entry name" value="GLYCOSYLTRANSFERASE"/>
    <property type="match status" value="1"/>
</dbReference>
<dbReference type="Pfam" id="PF00535">
    <property type="entry name" value="Glycos_transf_2"/>
    <property type="match status" value="1"/>
</dbReference>
<keyword evidence="2 4" id="KW-0808">Transferase</keyword>
<accession>A0A5C6KGA8</accession>
<dbReference type="Proteomes" id="UP000315827">
    <property type="component" value="Unassembled WGS sequence"/>
</dbReference>
<reference evidence="4 5" key="1">
    <citation type="submission" date="2019-07" db="EMBL/GenBank/DDBJ databases">
        <title>Genome sequencing of Parabacteroides distasonis iSURF_7.</title>
        <authorList>
            <person name="Degefu H.N."/>
            <person name="Ruoff K.L."/>
            <person name="Price C.E."/>
            <person name="Valls R.A."/>
            <person name="O'Toole G.A."/>
        </authorList>
    </citation>
    <scope>NUCLEOTIDE SEQUENCE [LARGE SCALE GENOMIC DNA]</scope>
    <source>
        <strain evidence="4 5">CFPLTA003_1B</strain>
    </source>
</reference>
<evidence type="ECO:0000256" key="2">
    <source>
        <dbReference type="ARBA" id="ARBA00022679"/>
    </source>
</evidence>
<sequence length="332" mass="38202">MNMPLVSVIVPIYNVEDYLQTCCNSILSQSFNNIEVILVNDGSTDGSCEIAKQIEKKDSRVILIDQRNGGLSAARNAGLKVAKGDYVLFVDSDDWIEKNCIQELYQDIQRNNSDVSCCLAQYISAMGTIRRGRSSFGVNYITGDEILPNALLVKTFPTSACGKLYRRDFLHENGLLFKEGIVNEDTLFSIQIACLAKKISFVDKVLFDIREREGSISRSSFEKLFQDMNIALLSARSFMEEHNCYNEPLDKLYKARYLKSNLYNLLQIAQRLQYPQYCKMYNFCMSSTCYLEYGDFAVFLPRKHRIMYSISKSPFLLFVTMKVLNFFNYRMH</sequence>
<dbReference type="AlphaFoldDB" id="A0A5C6KGA8"/>
<dbReference type="InterPro" id="IPR029044">
    <property type="entry name" value="Nucleotide-diphossugar_trans"/>
</dbReference>
<dbReference type="InterPro" id="IPR001173">
    <property type="entry name" value="Glyco_trans_2-like"/>
</dbReference>
<keyword evidence="1" id="KW-0328">Glycosyltransferase</keyword>
<dbReference type="EMBL" id="VOHW01000007">
    <property type="protein sequence ID" value="TWV60941.1"/>
    <property type="molecule type" value="Genomic_DNA"/>
</dbReference>
<protein>
    <submittedName>
        <fullName evidence="4">Glycosyltransferase</fullName>
    </submittedName>
</protein>
<name>A0A5C6KGA8_PARDI</name>
<evidence type="ECO:0000313" key="4">
    <source>
        <dbReference type="EMBL" id="TWV60941.1"/>
    </source>
</evidence>
<dbReference type="SUPFAM" id="SSF53448">
    <property type="entry name" value="Nucleotide-diphospho-sugar transferases"/>
    <property type="match status" value="1"/>
</dbReference>
<proteinExistence type="predicted"/>
<organism evidence="4 5">
    <name type="scientific">Parabacteroides distasonis</name>
    <dbReference type="NCBI Taxonomy" id="823"/>
    <lineage>
        <taxon>Bacteria</taxon>
        <taxon>Pseudomonadati</taxon>
        <taxon>Bacteroidota</taxon>
        <taxon>Bacteroidia</taxon>
        <taxon>Bacteroidales</taxon>
        <taxon>Tannerellaceae</taxon>
        <taxon>Parabacteroides</taxon>
    </lineage>
</organism>
<gene>
    <name evidence="4" type="ORF">FSA05_12225</name>
</gene>
<dbReference type="CDD" id="cd00761">
    <property type="entry name" value="Glyco_tranf_GTA_type"/>
    <property type="match status" value="1"/>
</dbReference>
<evidence type="ECO:0000313" key="5">
    <source>
        <dbReference type="Proteomes" id="UP000315827"/>
    </source>
</evidence>
<dbReference type="Gene3D" id="3.90.550.10">
    <property type="entry name" value="Spore Coat Polysaccharide Biosynthesis Protein SpsA, Chain A"/>
    <property type="match status" value="1"/>
</dbReference>
<evidence type="ECO:0000259" key="3">
    <source>
        <dbReference type="Pfam" id="PF00535"/>
    </source>
</evidence>
<dbReference type="PANTHER" id="PTHR22916:SF51">
    <property type="entry name" value="GLYCOSYLTRANSFERASE EPSH-RELATED"/>
    <property type="match status" value="1"/>
</dbReference>
<feature type="domain" description="Glycosyltransferase 2-like" evidence="3">
    <location>
        <begin position="7"/>
        <end position="172"/>
    </location>
</feature>
<comment type="caution">
    <text evidence="4">The sequence shown here is derived from an EMBL/GenBank/DDBJ whole genome shotgun (WGS) entry which is preliminary data.</text>
</comment>
<dbReference type="GO" id="GO:0016758">
    <property type="term" value="F:hexosyltransferase activity"/>
    <property type="evidence" value="ECO:0007669"/>
    <property type="project" value="UniProtKB-ARBA"/>
</dbReference>